<dbReference type="PANTHER" id="PTHR23028:SF134">
    <property type="entry name" value="PUTATIVE (AFU_ORTHOLOGUE AFUA_4G08520)-RELATED"/>
    <property type="match status" value="1"/>
</dbReference>
<keyword evidence="4" id="KW-0012">Acyltransferase</keyword>
<comment type="caution">
    <text evidence="4">The sequence shown here is derived from an EMBL/GenBank/DDBJ whole genome shotgun (WGS) entry which is preliminary data.</text>
</comment>
<feature type="region of interest" description="Disordered" evidence="1">
    <location>
        <begin position="1"/>
        <end position="30"/>
    </location>
</feature>
<protein>
    <submittedName>
        <fullName evidence="4">Acyltransferase 3 domain-containing protein</fullName>
    </submittedName>
</protein>
<sequence length="430" mass="49233">MDHINNASPEQQPDHLVQDATFNDDPPISVPETTPSAFQWDYTQSILTGMVRQVISSIAAFLTPEILQNSSPNMQPRHSTKTAWIQGLRGWLALTVVIMHLITDVHPRIELCFGAEIDTERGLTNTSPIVWPIFRVFFLGGGVAVSLFFFISGYIRTRKLFLLLHQNRTGDFMRETAKSIFRRPLRLYMPVIWTNLAVALAWHTVGLASPYPVLESTIWQELYRWMNETWRFLFFYGDSNMSYNMYTWTIPIELRGSMLITCWLLALHHLQTRDRIVATACFTLYHAFSGTGTKYAPHIAGMLTAELEITISSGSEALMPWIRNLISTIQRARLQKGLFYAMLVCGLYLGSQPSAHYLAGDANVSKERVLGTCFGWKILSQLIPSSGDEVDDWRLFWLFWAGWLLFIAIKESPVKKLFERRFLQCECISD</sequence>
<dbReference type="InterPro" id="IPR050879">
    <property type="entry name" value="Acyltransferase_3"/>
</dbReference>
<dbReference type="InterPro" id="IPR002656">
    <property type="entry name" value="Acyl_transf_3_dom"/>
</dbReference>
<feature type="transmembrane region" description="Helical" evidence="2">
    <location>
        <begin position="133"/>
        <end position="155"/>
    </location>
</feature>
<feature type="transmembrane region" description="Helical" evidence="2">
    <location>
        <begin position="245"/>
        <end position="266"/>
    </location>
</feature>
<dbReference type="PANTHER" id="PTHR23028">
    <property type="entry name" value="ACETYLTRANSFERASE"/>
    <property type="match status" value="1"/>
</dbReference>
<organism evidence="4 5">
    <name type="scientific">Seiridium cardinale</name>
    <dbReference type="NCBI Taxonomy" id="138064"/>
    <lineage>
        <taxon>Eukaryota</taxon>
        <taxon>Fungi</taxon>
        <taxon>Dikarya</taxon>
        <taxon>Ascomycota</taxon>
        <taxon>Pezizomycotina</taxon>
        <taxon>Sordariomycetes</taxon>
        <taxon>Xylariomycetidae</taxon>
        <taxon>Amphisphaeriales</taxon>
        <taxon>Sporocadaceae</taxon>
        <taxon>Seiridium</taxon>
    </lineage>
</organism>
<keyword evidence="2" id="KW-0472">Membrane</keyword>
<evidence type="ECO:0000313" key="4">
    <source>
        <dbReference type="EMBL" id="KAK9769801.1"/>
    </source>
</evidence>
<keyword evidence="5" id="KW-1185">Reference proteome</keyword>
<name>A0ABR2X7P1_9PEZI</name>
<feature type="compositionally biased region" description="Polar residues" evidence="1">
    <location>
        <begin position="1"/>
        <end position="11"/>
    </location>
</feature>
<dbReference type="GO" id="GO:0016746">
    <property type="term" value="F:acyltransferase activity"/>
    <property type="evidence" value="ECO:0007669"/>
    <property type="project" value="UniProtKB-KW"/>
</dbReference>
<evidence type="ECO:0000256" key="2">
    <source>
        <dbReference type="SAM" id="Phobius"/>
    </source>
</evidence>
<keyword evidence="2" id="KW-1133">Transmembrane helix</keyword>
<reference evidence="4 5" key="1">
    <citation type="submission" date="2024-02" db="EMBL/GenBank/DDBJ databases">
        <title>First draft genome assembly of two strains of Seiridium cardinale.</title>
        <authorList>
            <person name="Emiliani G."/>
            <person name="Scali E."/>
        </authorList>
    </citation>
    <scope>NUCLEOTIDE SEQUENCE [LARGE SCALE GENOMIC DNA]</scope>
    <source>
        <strain evidence="4 5">BM-138-000479</strain>
    </source>
</reference>
<dbReference type="EMBL" id="JARVKM010000110">
    <property type="protein sequence ID" value="KAK9769801.1"/>
    <property type="molecule type" value="Genomic_DNA"/>
</dbReference>
<evidence type="ECO:0000313" key="5">
    <source>
        <dbReference type="Proteomes" id="UP001465668"/>
    </source>
</evidence>
<proteinExistence type="predicted"/>
<feature type="domain" description="Acyltransferase 3" evidence="3">
    <location>
        <begin position="83"/>
        <end position="322"/>
    </location>
</feature>
<keyword evidence="2" id="KW-0812">Transmembrane</keyword>
<feature type="transmembrane region" description="Helical" evidence="2">
    <location>
        <begin position="83"/>
        <end position="102"/>
    </location>
</feature>
<dbReference type="Pfam" id="PF01757">
    <property type="entry name" value="Acyl_transf_3"/>
    <property type="match status" value="1"/>
</dbReference>
<feature type="transmembrane region" description="Helical" evidence="2">
    <location>
        <begin position="187"/>
        <end position="205"/>
    </location>
</feature>
<feature type="transmembrane region" description="Helical" evidence="2">
    <location>
        <begin position="395"/>
        <end position="412"/>
    </location>
</feature>
<keyword evidence="4" id="KW-0808">Transferase</keyword>
<feature type="transmembrane region" description="Helical" evidence="2">
    <location>
        <begin position="338"/>
        <end position="359"/>
    </location>
</feature>
<dbReference type="Proteomes" id="UP001465668">
    <property type="component" value="Unassembled WGS sequence"/>
</dbReference>
<evidence type="ECO:0000259" key="3">
    <source>
        <dbReference type="Pfam" id="PF01757"/>
    </source>
</evidence>
<accession>A0ABR2X7P1</accession>
<gene>
    <name evidence="4" type="ORF">SCAR479_13519</name>
</gene>
<evidence type="ECO:0000256" key="1">
    <source>
        <dbReference type="SAM" id="MobiDB-lite"/>
    </source>
</evidence>